<reference evidence="2 3" key="2">
    <citation type="submission" date="2021-10" db="EMBL/GenBank/DDBJ databases">
        <authorList>
            <person name="Piombo E."/>
        </authorList>
    </citation>
    <scope>NUCLEOTIDE SEQUENCE [LARGE SCALE GENOMIC DNA]</scope>
</reference>
<keyword evidence="1" id="KW-0732">Signal</keyword>
<feature type="signal peptide" evidence="1">
    <location>
        <begin position="1"/>
        <end position="21"/>
    </location>
</feature>
<dbReference type="EMBL" id="CABFOC020000035">
    <property type="protein sequence ID" value="CAH0049086.1"/>
    <property type="molecule type" value="Genomic_DNA"/>
</dbReference>
<dbReference type="AlphaFoldDB" id="A0A9P0ECR3"/>
<evidence type="ECO:0000313" key="3">
    <source>
        <dbReference type="Proteomes" id="UP000775872"/>
    </source>
</evidence>
<sequence>MRLPILTIALPLLTIAAGGSSQPPDVGGVLICTEAHGTGICTYANYQMGACNQLHEPYYHNVTTFAPDNTGFECFPRLMDCGVICKSPTGCTFGAVDYGYKNKWDLSAIGWDTLMSSFDCQYKKPEVTSVPR</sequence>
<protein>
    <submittedName>
        <fullName evidence="2">Uncharacterized protein</fullName>
    </submittedName>
</protein>
<reference evidence="3" key="1">
    <citation type="submission" date="2019-06" db="EMBL/GenBank/DDBJ databases">
        <authorList>
            <person name="Broberg M."/>
        </authorList>
    </citation>
    <scope>NUCLEOTIDE SEQUENCE [LARGE SCALE GENOMIC DNA]</scope>
</reference>
<dbReference type="OrthoDB" id="2910287at2759"/>
<feature type="chain" id="PRO_5040447780" evidence="1">
    <location>
        <begin position="22"/>
        <end position="132"/>
    </location>
</feature>
<dbReference type="Proteomes" id="UP000775872">
    <property type="component" value="Unassembled WGS sequence"/>
</dbReference>
<accession>A0A9P0ECR3</accession>
<gene>
    <name evidence="2" type="ORF">CSOL1703_00001038</name>
</gene>
<evidence type="ECO:0000256" key="1">
    <source>
        <dbReference type="SAM" id="SignalP"/>
    </source>
</evidence>
<name>A0A9P0ECR3_9HYPO</name>
<organism evidence="2 3">
    <name type="scientific">Clonostachys solani</name>
    <dbReference type="NCBI Taxonomy" id="160281"/>
    <lineage>
        <taxon>Eukaryota</taxon>
        <taxon>Fungi</taxon>
        <taxon>Dikarya</taxon>
        <taxon>Ascomycota</taxon>
        <taxon>Pezizomycotina</taxon>
        <taxon>Sordariomycetes</taxon>
        <taxon>Hypocreomycetidae</taxon>
        <taxon>Hypocreales</taxon>
        <taxon>Bionectriaceae</taxon>
        <taxon>Clonostachys</taxon>
    </lineage>
</organism>
<keyword evidence="3" id="KW-1185">Reference proteome</keyword>
<evidence type="ECO:0000313" key="2">
    <source>
        <dbReference type="EMBL" id="CAH0049086.1"/>
    </source>
</evidence>
<comment type="caution">
    <text evidence="2">The sequence shown here is derived from an EMBL/GenBank/DDBJ whole genome shotgun (WGS) entry which is preliminary data.</text>
</comment>
<proteinExistence type="predicted"/>